<dbReference type="InterPro" id="IPR050662">
    <property type="entry name" value="Sec-metab_biosynth-thioest"/>
</dbReference>
<reference evidence="2 3" key="1">
    <citation type="submission" date="2020-06" db="EMBL/GenBank/DDBJ databases">
        <title>NJ-3-1, isolated from saline soil.</title>
        <authorList>
            <person name="Cui H.L."/>
            <person name="Shi X."/>
        </authorList>
    </citation>
    <scope>NUCLEOTIDE SEQUENCE [LARGE SCALE GENOMIC DNA]</scope>
    <source>
        <strain evidence="2 3">NJ-3-1</strain>
    </source>
</reference>
<dbReference type="SUPFAM" id="SSF56281">
    <property type="entry name" value="Metallo-hydrolase/oxidoreductase"/>
    <property type="match status" value="1"/>
</dbReference>
<dbReference type="GeneID" id="56035893"/>
<dbReference type="Proteomes" id="UP000509626">
    <property type="component" value="Chromosome"/>
</dbReference>
<dbReference type="PANTHER" id="PTHR23131">
    <property type="entry name" value="ENDORIBONUCLEASE LACTB2"/>
    <property type="match status" value="1"/>
</dbReference>
<evidence type="ECO:0000313" key="3">
    <source>
        <dbReference type="Proteomes" id="UP000509626"/>
    </source>
</evidence>
<dbReference type="KEGG" id="halu:HUG12_00500"/>
<dbReference type="InterPro" id="IPR036866">
    <property type="entry name" value="RibonucZ/Hydroxyglut_hydro"/>
</dbReference>
<keyword evidence="3" id="KW-1185">Reference proteome</keyword>
<protein>
    <submittedName>
        <fullName evidence="2">MBL fold metallo-hydrolase</fullName>
    </submittedName>
</protein>
<dbReference type="AlphaFoldDB" id="A0A7D5L889"/>
<dbReference type="GO" id="GO:0016787">
    <property type="term" value="F:hydrolase activity"/>
    <property type="evidence" value="ECO:0007669"/>
    <property type="project" value="UniProtKB-KW"/>
</dbReference>
<dbReference type="OrthoDB" id="197151at2157"/>
<dbReference type="EMBL" id="CP058579">
    <property type="protein sequence ID" value="QLG60314.1"/>
    <property type="molecule type" value="Genomic_DNA"/>
</dbReference>
<proteinExistence type="predicted"/>
<dbReference type="Gene3D" id="3.60.15.10">
    <property type="entry name" value="Ribonuclease Z/Hydroxyacylglutathione hydrolase-like"/>
    <property type="match status" value="1"/>
</dbReference>
<evidence type="ECO:0000259" key="1">
    <source>
        <dbReference type="SMART" id="SM00849"/>
    </source>
</evidence>
<evidence type="ECO:0000313" key="2">
    <source>
        <dbReference type="EMBL" id="QLG60314.1"/>
    </source>
</evidence>
<gene>
    <name evidence="2" type="ORF">HUG12_00500</name>
</gene>
<dbReference type="InterPro" id="IPR001279">
    <property type="entry name" value="Metallo-B-lactamas"/>
</dbReference>
<keyword evidence="2" id="KW-0378">Hydrolase</keyword>
<organism evidence="2 3">
    <name type="scientific">Halorarum salinum</name>
    <dbReference type="NCBI Taxonomy" id="2743089"/>
    <lineage>
        <taxon>Archaea</taxon>
        <taxon>Methanobacteriati</taxon>
        <taxon>Methanobacteriota</taxon>
        <taxon>Stenosarchaea group</taxon>
        <taxon>Halobacteria</taxon>
        <taxon>Halobacteriales</taxon>
        <taxon>Haloferacaceae</taxon>
        <taxon>Halorarum</taxon>
    </lineage>
</organism>
<dbReference type="SMART" id="SM00849">
    <property type="entry name" value="Lactamase_B"/>
    <property type="match status" value="1"/>
</dbReference>
<accession>A0A7D5L889</accession>
<dbReference type="RefSeq" id="WP_179266900.1">
    <property type="nucleotide sequence ID" value="NZ_CP058579.1"/>
</dbReference>
<name>A0A7D5L889_9EURY</name>
<sequence>MLPDNVYSYDLLRPKYNESLPQTNEPVSVHVVDDEQTVLFGTGFKSGFDHLTSELDKFGGPDVLVVEHADPDHYDALPALVEEYPEAKVAIPELDVEEMQDAVGVDVDIPLTHDEVRWGIRTIHVPGHTPGNMSFLHEATDTLIVGDTFVHKNSFAAASGEWPGTFAPVKASLNADDEETKANMDILLDYDFDAAFLTHGLNVPEHSKPEVKTLVDGLNV</sequence>
<dbReference type="Pfam" id="PF00753">
    <property type="entry name" value="Lactamase_B"/>
    <property type="match status" value="1"/>
</dbReference>
<feature type="domain" description="Metallo-beta-lactamase" evidence="1">
    <location>
        <begin position="26"/>
        <end position="199"/>
    </location>
</feature>